<keyword evidence="10" id="KW-1185">Reference proteome</keyword>
<organism evidence="9 10">
    <name type="scientific">Achromobacter seleniivolatilans</name>
    <dbReference type="NCBI Taxonomy" id="3047478"/>
    <lineage>
        <taxon>Bacteria</taxon>
        <taxon>Pseudomonadati</taxon>
        <taxon>Pseudomonadota</taxon>
        <taxon>Betaproteobacteria</taxon>
        <taxon>Burkholderiales</taxon>
        <taxon>Alcaligenaceae</taxon>
        <taxon>Achromobacter</taxon>
    </lineage>
</organism>
<dbReference type="InterPro" id="IPR016147">
    <property type="entry name" value="Pili_assmbl_chaperone_N"/>
</dbReference>
<evidence type="ECO:0000259" key="8">
    <source>
        <dbReference type="Pfam" id="PF02753"/>
    </source>
</evidence>
<dbReference type="SUPFAM" id="SSF49584">
    <property type="entry name" value="Periplasmic chaperone C-domain"/>
    <property type="match status" value="1"/>
</dbReference>
<dbReference type="PANTHER" id="PTHR30251:SF2">
    <property type="entry name" value="FIMBRIAL CHAPERONE YADV-RELATED"/>
    <property type="match status" value="1"/>
</dbReference>
<dbReference type="InterPro" id="IPR008962">
    <property type="entry name" value="PapD-like_sf"/>
</dbReference>
<reference evidence="9 10" key="1">
    <citation type="submission" date="2023-08" db="EMBL/GenBank/DDBJ databases">
        <title>Achromobacter seleniivolatilans sp. nov., isolated from seleniferous soil.</title>
        <authorList>
            <person name="Zhang S."/>
            <person name="Li K."/>
            <person name="Peng J."/>
            <person name="Zhao Q."/>
            <person name="Wang H."/>
            <person name="Guo Y."/>
        </authorList>
    </citation>
    <scope>NUCLEOTIDE SEQUENCE [LARGE SCALE GENOMIC DNA]</scope>
    <source>
        <strain evidence="9 10">R39</strain>
    </source>
</reference>
<evidence type="ECO:0000313" key="9">
    <source>
        <dbReference type="EMBL" id="WMD19942.1"/>
    </source>
</evidence>
<dbReference type="Pfam" id="PF02753">
    <property type="entry name" value="PapD_C"/>
    <property type="match status" value="1"/>
</dbReference>
<dbReference type="PRINTS" id="PR00969">
    <property type="entry name" value="CHAPERONPILI"/>
</dbReference>
<dbReference type="EMBL" id="CP132976">
    <property type="protein sequence ID" value="WMD19942.1"/>
    <property type="molecule type" value="Genomic_DNA"/>
</dbReference>
<feature type="domain" description="Pili assembly chaperone C-terminal" evidence="8">
    <location>
        <begin position="171"/>
        <end position="226"/>
    </location>
</feature>
<evidence type="ECO:0000256" key="2">
    <source>
        <dbReference type="ARBA" id="ARBA00007399"/>
    </source>
</evidence>
<dbReference type="InterPro" id="IPR001829">
    <property type="entry name" value="Pili_assmbl_chaperone_bac"/>
</dbReference>
<evidence type="ECO:0000313" key="10">
    <source>
        <dbReference type="Proteomes" id="UP001234798"/>
    </source>
</evidence>
<keyword evidence="5" id="KW-0143">Chaperone</keyword>
<evidence type="ECO:0000256" key="4">
    <source>
        <dbReference type="ARBA" id="ARBA00022764"/>
    </source>
</evidence>
<dbReference type="RefSeq" id="WP_306942634.1">
    <property type="nucleotide sequence ID" value="NZ_CP132976.1"/>
</dbReference>
<feature type="domain" description="Pili assembly chaperone N-terminal" evidence="7">
    <location>
        <begin position="29"/>
        <end position="145"/>
    </location>
</feature>
<keyword evidence="3 6" id="KW-0732">Signal</keyword>
<dbReference type="InterPro" id="IPR013783">
    <property type="entry name" value="Ig-like_fold"/>
</dbReference>
<keyword evidence="4" id="KW-0574">Periplasm</keyword>
<feature type="signal peptide" evidence="6">
    <location>
        <begin position="1"/>
        <end position="27"/>
    </location>
</feature>
<proteinExistence type="inferred from homology"/>
<feature type="chain" id="PRO_5046723407" evidence="6">
    <location>
        <begin position="28"/>
        <end position="245"/>
    </location>
</feature>
<dbReference type="Gene3D" id="2.60.40.10">
    <property type="entry name" value="Immunoglobulins"/>
    <property type="match status" value="2"/>
</dbReference>
<gene>
    <name evidence="9" type="ORF">RAS12_25535</name>
</gene>
<dbReference type="InterPro" id="IPR036316">
    <property type="entry name" value="Pili_assmbl_chap_C_dom_sf"/>
</dbReference>
<dbReference type="InterPro" id="IPR050643">
    <property type="entry name" value="Periplasmic_pilus_chap"/>
</dbReference>
<evidence type="ECO:0000256" key="1">
    <source>
        <dbReference type="ARBA" id="ARBA00004418"/>
    </source>
</evidence>
<comment type="similarity">
    <text evidence="2">Belongs to the periplasmic pilus chaperone family.</text>
</comment>
<evidence type="ECO:0000256" key="5">
    <source>
        <dbReference type="ARBA" id="ARBA00023186"/>
    </source>
</evidence>
<evidence type="ECO:0000259" key="7">
    <source>
        <dbReference type="Pfam" id="PF00345"/>
    </source>
</evidence>
<dbReference type="SUPFAM" id="SSF49354">
    <property type="entry name" value="PapD-like"/>
    <property type="match status" value="1"/>
</dbReference>
<comment type="subcellular location">
    <subcellularLocation>
        <location evidence="1">Periplasm</location>
    </subcellularLocation>
</comment>
<dbReference type="Pfam" id="PF00345">
    <property type="entry name" value="PapD_N"/>
    <property type="match status" value="1"/>
</dbReference>
<dbReference type="InterPro" id="IPR016148">
    <property type="entry name" value="Pili_assmbl_chaperone_C"/>
</dbReference>
<dbReference type="Proteomes" id="UP001234798">
    <property type="component" value="Chromosome"/>
</dbReference>
<evidence type="ECO:0000256" key="3">
    <source>
        <dbReference type="ARBA" id="ARBA00022729"/>
    </source>
</evidence>
<sequence length="245" mass="25791">MLNSLFRRRAAALVAGVALVWSAGAQAAISLSGTRLIFDAKHKEAALAVRNGNANILVQAWIESNTPGDKGDLPLAVTPPLAKMRPDGQQLLRVLYAGGNNTLPQDKESVFWLNVQEVPEASQSAGSLQVAVLQRIKIFFRPAGLKGNAADSPAALQWRIAPAAGKSTIHVSNPTPFHVSMTNITIGSGKSTPSTMIAPGETIRLPVEGASSNVTFSNINDFGGADRYEVQLSATNTVTAKAVVK</sequence>
<evidence type="ECO:0000256" key="6">
    <source>
        <dbReference type="SAM" id="SignalP"/>
    </source>
</evidence>
<name>A0ABY9LYW9_9BURK</name>
<accession>A0ABY9LYW9</accession>
<protein>
    <submittedName>
        <fullName evidence="9">Molecular chaperone</fullName>
    </submittedName>
</protein>
<dbReference type="PANTHER" id="PTHR30251">
    <property type="entry name" value="PILUS ASSEMBLY CHAPERONE"/>
    <property type="match status" value="1"/>
</dbReference>